<dbReference type="PATRIC" id="fig|1195763.3.peg.123"/>
<dbReference type="Proteomes" id="UP000036097">
    <property type="component" value="Unassembled WGS sequence"/>
</dbReference>
<accession>A0A0J1K5E9</accession>
<dbReference type="EMBL" id="LDOT01000001">
    <property type="protein sequence ID" value="KLV09612.1"/>
    <property type="molecule type" value="Genomic_DNA"/>
</dbReference>
<evidence type="ECO:0000259" key="4">
    <source>
        <dbReference type="PROSITE" id="PS51350"/>
    </source>
</evidence>
<dbReference type="PANTHER" id="PTHR47738">
    <property type="entry name" value="PTS SYSTEM FRUCTOSE-LIKE EIIA COMPONENT-RELATED"/>
    <property type="match status" value="1"/>
</dbReference>
<evidence type="ECO:0000313" key="5">
    <source>
        <dbReference type="EMBL" id="KLV09612.1"/>
    </source>
</evidence>
<keyword evidence="2" id="KW-0762">Sugar transport</keyword>
<evidence type="ECO:0000256" key="2">
    <source>
        <dbReference type="ARBA" id="ARBA00022597"/>
    </source>
</evidence>
<dbReference type="SUPFAM" id="SSF55804">
    <property type="entry name" value="Phoshotransferase/anion transport protein"/>
    <property type="match status" value="1"/>
</dbReference>
<dbReference type="Gene3D" id="3.40.930.10">
    <property type="entry name" value="Mannitol-specific EII, Chain A"/>
    <property type="match status" value="1"/>
</dbReference>
<dbReference type="InterPro" id="IPR051541">
    <property type="entry name" value="PTS_SugarTrans_NitroReg"/>
</dbReference>
<evidence type="ECO:0000313" key="6">
    <source>
        <dbReference type="Proteomes" id="UP000036097"/>
    </source>
</evidence>
<organism evidence="5 6">
    <name type="scientific">Photobacterium aquae</name>
    <dbReference type="NCBI Taxonomy" id="1195763"/>
    <lineage>
        <taxon>Bacteria</taxon>
        <taxon>Pseudomonadati</taxon>
        <taxon>Pseudomonadota</taxon>
        <taxon>Gammaproteobacteria</taxon>
        <taxon>Vibrionales</taxon>
        <taxon>Vibrionaceae</taxon>
        <taxon>Photobacterium</taxon>
    </lineage>
</organism>
<dbReference type="Pfam" id="PF00381">
    <property type="entry name" value="PTS-HPr"/>
    <property type="match status" value="1"/>
</dbReference>
<dbReference type="Pfam" id="PF00359">
    <property type="entry name" value="PTS_EIIA_2"/>
    <property type="match status" value="1"/>
</dbReference>
<dbReference type="STRING" id="1195763.ABT56_00570"/>
<dbReference type="InterPro" id="IPR016152">
    <property type="entry name" value="PTrfase/Anion_transptr"/>
</dbReference>
<dbReference type="InterPro" id="IPR002178">
    <property type="entry name" value="PTS_EIIA_type-2_dom"/>
</dbReference>
<dbReference type="PANTHER" id="PTHR47738:SF1">
    <property type="entry name" value="NITROGEN REGULATORY PROTEIN"/>
    <property type="match status" value="1"/>
</dbReference>
<dbReference type="PROSITE" id="PS51350">
    <property type="entry name" value="PTS_HPR_DOM"/>
    <property type="match status" value="1"/>
</dbReference>
<comment type="caution">
    <text evidence="5">The sequence shown here is derived from an EMBL/GenBank/DDBJ whole genome shotgun (WGS) entry which is preliminary data.</text>
</comment>
<dbReference type="GO" id="GO:0030295">
    <property type="term" value="F:protein kinase activator activity"/>
    <property type="evidence" value="ECO:0007669"/>
    <property type="project" value="TreeGrafter"/>
</dbReference>
<dbReference type="SUPFAM" id="SSF55594">
    <property type="entry name" value="HPr-like"/>
    <property type="match status" value="1"/>
</dbReference>
<dbReference type="PROSITE" id="PS51094">
    <property type="entry name" value="PTS_EIIA_TYPE_2"/>
    <property type="match status" value="1"/>
</dbReference>
<proteinExistence type="predicted"/>
<evidence type="ECO:0000259" key="3">
    <source>
        <dbReference type="PROSITE" id="PS51094"/>
    </source>
</evidence>
<keyword evidence="1" id="KW-0597">Phosphoprotein</keyword>
<protein>
    <submittedName>
        <fullName evidence="5">Uncharacterized protein</fullName>
    </submittedName>
</protein>
<reference evidence="5 6" key="1">
    <citation type="submission" date="2015-05" db="EMBL/GenBank/DDBJ databases">
        <title>Photobacterium galathea sp. nov.</title>
        <authorList>
            <person name="Machado H."/>
            <person name="Gram L."/>
        </authorList>
    </citation>
    <scope>NUCLEOTIDE SEQUENCE [LARGE SCALE GENOMIC DNA]</scope>
    <source>
        <strain evidence="5 6">CGMCC 1.12159</strain>
    </source>
</reference>
<dbReference type="OrthoDB" id="6213484at2"/>
<dbReference type="InterPro" id="IPR035895">
    <property type="entry name" value="HPr-like_sf"/>
</dbReference>
<evidence type="ECO:0000256" key="1">
    <source>
        <dbReference type="ARBA" id="ARBA00022553"/>
    </source>
</evidence>
<keyword evidence="2" id="KW-0813">Transport</keyword>
<dbReference type="PIRSF" id="PIRSF029195">
    <property type="entry name" value="UCP029195_PTS_EIIA2"/>
    <property type="match status" value="1"/>
</dbReference>
<sequence>MNIERRITFFLGEEGIPAWMLNRLKTLAHYFKAVVVMRNISRLNIANAEQPMQMMSLGSRPGDLCQLLIEGTDAELACMTLTNFIAEHCRLINSSYRQQPHRPTPTTPLPFPFSLHHLAPCTDKNAQLQAISRLVIIAEKEQQDAPPHPDDIATATRQLFEQLTARESVSSTAMGNGIALPHVLSPLVSQPHISVTALDTPLDWGSQRGPVHRIVGLVLPAPPQRPHLEAFSSFSQQLLVTKYCQALGDNTHPDVLEAIIVHALAAPFDRRAP</sequence>
<name>A0A0J1K5E9_9GAMM</name>
<dbReference type="RefSeq" id="WP_047876899.1">
    <property type="nucleotide sequence ID" value="NZ_LDOT01000001.1"/>
</dbReference>
<dbReference type="InterPro" id="IPR000032">
    <property type="entry name" value="HPr-like"/>
</dbReference>
<feature type="domain" description="PTS EIIA type-2" evidence="3">
    <location>
        <begin position="111"/>
        <end position="263"/>
    </location>
</feature>
<dbReference type="AlphaFoldDB" id="A0A0J1K5E9"/>
<dbReference type="InterPro" id="IPR016910">
    <property type="entry name" value="UCP029195_PTS_EIIA2"/>
</dbReference>
<keyword evidence="6" id="KW-1185">Reference proteome</keyword>
<feature type="domain" description="HPr" evidence="4">
    <location>
        <begin position="2"/>
        <end position="94"/>
    </location>
</feature>
<dbReference type="Gene3D" id="3.30.1340.10">
    <property type="entry name" value="HPr-like"/>
    <property type="match status" value="1"/>
</dbReference>
<gene>
    <name evidence="5" type="ORF">ABT56_00570</name>
</gene>